<evidence type="ECO:0000313" key="1">
    <source>
        <dbReference type="EMBL" id="ARF50816.1"/>
    </source>
</evidence>
<protein>
    <recommendedName>
        <fullName evidence="3">Phage protein</fullName>
    </recommendedName>
</protein>
<dbReference type="RefSeq" id="WP_082999251.1">
    <property type="nucleotide sequence ID" value="NZ_CP017581.1"/>
</dbReference>
<evidence type="ECO:0000313" key="2">
    <source>
        <dbReference type="Proteomes" id="UP000192380"/>
    </source>
</evidence>
<name>A0ABM6K938_PANSE</name>
<reference evidence="1 2" key="1">
    <citation type="submission" date="2016-10" db="EMBL/GenBank/DDBJ databases">
        <title>Complete Genome Assembly of Pantoea stewartii subsp. stewartii DC283, a Corn Pathogen.</title>
        <authorList>
            <person name="Duong D.A."/>
            <person name="Stevens A.M."/>
            <person name="Jensen R.V."/>
        </authorList>
    </citation>
    <scope>NUCLEOTIDE SEQUENCE [LARGE SCALE GENOMIC DNA]</scope>
    <source>
        <strain evidence="1 2">DC283</strain>
    </source>
</reference>
<dbReference type="EMBL" id="CP017581">
    <property type="protein sequence ID" value="ARF50816.1"/>
    <property type="molecule type" value="Genomic_DNA"/>
</dbReference>
<proteinExistence type="predicted"/>
<keyword evidence="2" id="KW-1185">Reference proteome</keyword>
<gene>
    <name evidence="1" type="ORF">DSJ_16720</name>
</gene>
<dbReference type="Proteomes" id="UP000192380">
    <property type="component" value="Chromosome"/>
</dbReference>
<organism evidence="1 2">
    <name type="scientific">Pantoea stewartii subsp. stewartii DC283</name>
    <dbReference type="NCBI Taxonomy" id="660596"/>
    <lineage>
        <taxon>Bacteria</taxon>
        <taxon>Pseudomonadati</taxon>
        <taxon>Pseudomonadota</taxon>
        <taxon>Gammaproteobacteria</taxon>
        <taxon>Enterobacterales</taxon>
        <taxon>Erwiniaceae</taxon>
        <taxon>Pantoea</taxon>
    </lineage>
</organism>
<evidence type="ECO:0008006" key="3">
    <source>
        <dbReference type="Google" id="ProtNLM"/>
    </source>
</evidence>
<accession>A0ABM6K938</accession>
<sequence length="91" mass="10073">MDNQQTINHLTAEIKTIKEALAQQNLNFVNLLARSEFTAGIISAMIADGVIQRDGVINYLKSVELNIPDYQDSVEGARETLIKILGSVKTR</sequence>